<evidence type="ECO:0000256" key="2">
    <source>
        <dbReference type="ARBA" id="ARBA00023180"/>
    </source>
</evidence>
<keyword evidence="4" id="KW-0285">Flavoprotein</keyword>
<evidence type="ECO:0000313" key="8">
    <source>
        <dbReference type="EMBL" id="PHH81674.1"/>
    </source>
</evidence>
<dbReference type="InterPro" id="IPR000172">
    <property type="entry name" value="GMC_OxRdtase_N"/>
</dbReference>
<keyword evidence="5" id="KW-0732">Signal</keyword>
<dbReference type="SUPFAM" id="SSF54373">
    <property type="entry name" value="FAD-linked reductases, C-terminal domain"/>
    <property type="match status" value="1"/>
</dbReference>
<evidence type="ECO:0008006" key="10">
    <source>
        <dbReference type="Google" id="ProtNLM"/>
    </source>
</evidence>
<keyword evidence="2" id="KW-0325">Glycoprotein</keyword>
<feature type="binding site" evidence="4">
    <location>
        <begin position="557"/>
        <end position="558"/>
    </location>
    <ligand>
        <name>FAD</name>
        <dbReference type="ChEBI" id="CHEBI:57692"/>
    </ligand>
</feature>
<dbReference type="OrthoDB" id="269227at2759"/>
<dbReference type="SUPFAM" id="SSF51905">
    <property type="entry name" value="FAD/NAD(P)-binding domain"/>
    <property type="match status" value="1"/>
</dbReference>
<dbReference type="Pfam" id="PF05199">
    <property type="entry name" value="GMC_oxred_C"/>
    <property type="match status" value="1"/>
</dbReference>
<dbReference type="GO" id="GO:0016614">
    <property type="term" value="F:oxidoreductase activity, acting on CH-OH group of donors"/>
    <property type="evidence" value="ECO:0007669"/>
    <property type="project" value="InterPro"/>
</dbReference>
<keyword evidence="9" id="KW-1185">Reference proteome</keyword>
<comment type="caution">
    <text evidence="8">The sequence shown here is derived from an EMBL/GenBank/DDBJ whole genome shotgun (WGS) entry which is preliminary data.</text>
</comment>
<dbReference type="PANTHER" id="PTHR11552">
    <property type="entry name" value="GLUCOSE-METHANOL-CHOLINE GMC OXIDOREDUCTASE"/>
    <property type="match status" value="1"/>
</dbReference>
<dbReference type="InterPro" id="IPR012132">
    <property type="entry name" value="GMC_OxRdtase"/>
</dbReference>
<evidence type="ECO:0000256" key="4">
    <source>
        <dbReference type="PIRSR" id="PIRSR000137-2"/>
    </source>
</evidence>
<protein>
    <recommendedName>
        <fullName evidence="10">Glucose-methanol-choline oxidoreductase N-terminal domain-containing protein</fullName>
    </recommendedName>
</protein>
<dbReference type="InterPro" id="IPR036188">
    <property type="entry name" value="FAD/NAD-bd_sf"/>
</dbReference>
<sequence length="627" mass="66133">MWSVSASLLAVVCAFWTRASGFTETLAGFNTLGDHFGYPAFANETYDYVVVGGGTAGLAVAARLVEGNAGTVAVVEAGGFYEMENGNLSTVPGTAGYFVGTGPGARNPLIDWQYQTEPNPGLGGRSITYNSGKTLGGGSARNYMIYVRASAGSYSKWADEVGDDSYRLSNWLPYFQKSVRFTPANNAIRASNASVFSSPPSYGVAGRVRVTFSNWANTWASWARLALGELGVLSAPDFVTGNLLGFGYAAQTIDAATQTRSSAETAYLRAAMEAGPKLVVYKSTLAKRVLFEGKAAVGVQVEVAGVGFSLMAAREVVVAAGVHRSPQLLMVSGVGPQETLSRLGIPVVADLAGVGQNMWDQPFFGPSYPVALQTHSSLSQPDTLQQQINLYRTSRTGLLTNPGSDFVAWENLPDDLLATLSPATRRDLAANFPPDWPIMHHTFADAFYGNGGDMLTGPPTDGRQYASILPTLVATFSRGSVSINSSDTSVNPVIYSNLLSDPRDQEIAVAAFKRARQIAATRALRSVIAGPEVAPGPSVVSDADILAAVMNTTSPIWHAAGTCKMGKPGDAMAVVDAQANVFGVSRLRVVDASIFPVLVPCHPQATVYALAEKIAAAILQGRKRSAT</sequence>
<dbReference type="PANTHER" id="PTHR11552:SF138">
    <property type="entry name" value="DEHYDROGENASE PKFF-RELATED"/>
    <property type="match status" value="1"/>
</dbReference>
<feature type="chain" id="PRO_5012406222" description="Glucose-methanol-choline oxidoreductase N-terminal domain-containing protein" evidence="5">
    <location>
        <begin position="22"/>
        <end position="627"/>
    </location>
</feature>
<organism evidence="8 9">
    <name type="scientific">Ophiocordyceps australis</name>
    <dbReference type="NCBI Taxonomy" id="1399860"/>
    <lineage>
        <taxon>Eukaryota</taxon>
        <taxon>Fungi</taxon>
        <taxon>Dikarya</taxon>
        <taxon>Ascomycota</taxon>
        <taxon>Pezizomycotina</taxon>
        <taxon>Sordariomycetes</taxon>
        <taxon>Hypocreomycetidae</taxon>
        <taxon>Hypocreales</taxon>
        <taxon>Ophiocordycipitaceae</taxon>
        <taxon>Ophiocordyceps</taxon>
    </lineage>
</organism>
<comment type="cofactor">
    <cofactor evidence="4">
        <name>FAD</name>
        <dbReference type="ChEBI" id="CHEBI:57692"/>
    </cofactor>
</comment>
<dbReference type="EMBL" id="NJEU01000104">
    <property type="protein sequence ID" value="PHH81674.1"/>
    <property type="molecule type" value="Genomic_DNA"/>
</dbReference>
<feature type="domain" description="Glucose-methanol-choline oxidoreductase N-terminal" evidence="6">
    <location>
        <begin position="46"/>
        <end position="362"/>
    </location>
</feature>
<reference evidence="8 9" key="1">
    <citation type="submission" date="2017-06" db="EMBL/GenBank/DDBJ databases">
        <title>Ant-infecting Ophiocordyceps genomes reveal a high diversity of potential behavioral manipulation genes and a possible major role for enterotoxins.</title>
        <authorList>
            <person name="De Bekker C."/>
            <person name="Evans H.C."/>
            <person name="Brachmann A."/>
            <person name="Hughes D.P."/>
        </authorList>
    </citation>
    <scope>NUCLEOTIDE SEQUENCE [LARGE SCALE GENOMIC DNA]</scope>
    <source>
        <strain evidence="8 9">1348a</strain>
    </source>
</reference>
<evidence type="ECO:0000256" key="3">
    <source>
        <dbReference type="PIRSR" id="PIRSR000137-1"/>
    </source>
</evidence>
<feature type="binding site" evidence="4">
    <location>
        <begin position="603"/>
        <end position="604"/>
    </location>
    <ligand>
        <name>FAD</name>
        <dbReference type="ChEBI" id="CHEBI:57692"/>
    </ligand>
</feature>
<dbReference type="GO" id="GO:0044550">
    <property type="term" value="P:secondary metabolite biosynthetic process"/>
    <property type="evidence" value="ECO:0007669"/>
    <property type="project" value="TreeGrafter"/>
</dbReference>
<proteinExistence type="inferred from homology"/>
<evidence type="ECO:0000259" key="7">
    <source>
        <dbReference type="Pfam" id="PF05199"/>
    </source>
</evidence>
<dbReference type="PIRSF" id="PIRSF000137">
    <property type="entry name" value="Alcohol_oxidase"/>
    <property type="match status" value="1"/>
</dbReference>
<feature type="domain" description="Glucose-methanol-choline oxidoreductase C-terminal" evidence="7">
    <location>
        <begin position="476"/>
        <end position="611"/>
    </location>
</feature>
<dbReference type="AlphaFoldDB" id="A0A2C5ZQH4"/>
<feature type="signal peptide" evidence="5">
    <location>
        <begin position="1"/>
        <end position="21"/>
    </location>
</feature>
<dbReference type="Pfam" id="PF00732">
    <property type="entry name" value="GMC_oxred_N"/>
    <property type="match status" value="1"/>
</dbReference>
<accession>A0A2C5ZQH4</accession>
<dbReference type="GO" id="GO:0050660">
    <property type="term" value="F:flavin adenine dinucleotide binding"/>
    <property type="evidence" value="ECO:0007669"/>
    <property type="project" value="InterPro"/>
</dbReference>
<feature type="active site" description="Proton acceptor" evidence="3">
    <location>
        <position position="602"/>
    </location>
</feature>
<feature type="active site" description="Proton donor" evidence="3">
    <location>
        <position position="558"/>
    </location>
</feature>
<dbReference type="Proteomes" id="UP000224854">
    <property type="component" value="Unassembled WGS sequence"/>
</dbReference>
<dbReference type="InterPro" id="IPR007867">
    <property type="entry name" value="GMC_OxRtase_C"/>
</dbReference>
<evidence type="ECO:0000256" key="1">
    <source>
        <dbReference type="ARBA" id="ARBA00010790"/>
    </source>
</evidence>
<evidence type="ECO:0000313" key="9">
    <source>
        <dbReference type="Proteomes" id="UP000224854"/>
    </source>
</evidence>
<evidence type="ECO:0000256" key="5">
    <source>
        <dbReference type="SAM" id="SignalP"/>
    </source>
</evidence>
<comment type="similarity">
    <text evidence="1">Belongs to the GMC oxidoreductase family.</text>
</comment>
<evidence type="ECO:0000259" key="6">
    <source>
        <dbReference type="Pfam" id="PF00732"/>
    </source>
</evidence>
<dbReference type="Gene3D" id="3.50.50.60">
    <property type="entry name" value="FAD/NAD(P)-binding domain"/>
    <property type="match status" value="1"/>
</dbReference>
<keyword evidence="4" id="KW-0274">FAD</keyword>
<gene>
    <name evidence="8" type="ORF">CDD82_207</name>
</gene>
<dbReference type="Gene3D" id="3.30.560.10">
    <property type="entry name" value="Glucose Oxidase, domain 3"/>
    <property type="match status" value="1"/>
</dbReference>
<name>A0A2C5ZQH4_9HYPO</name>